<comment type="caution">
    <text evidence="1">The sequence shown here is derived from an EMBL/GenBank/DDBJ whole genome shotgun (WGS) entry which is preliminary data.</text>
</comment>
<gene>
    <name evidence="1" type="ORF">CAMP_LOCUS5432</name>
</gene>
<dbReference type="Proteomes" id="UP001152747">
    <property type="component" value="Unassembled WGS sequence"/>
</dbReference>
<proteinExistence type="predicted"/>
<sequence>MSPATSSIVVRGEKKREKDVEGRISTFFGNSYSYSNRLQQFVWLAHILRIFFEKYSTPQFASKTSGISIFGDKANWLPFQSYKL</sequence>
<evidence type="ECO:0000313" key="2">
    <source>
        <dbReference type="Proteomes" id="UP001152747"/>
    </source>
</evidence>
<keyword evidence="2" id="KW-1185">Reference proteome</keyword>
<accession>A0A9P1MZV6</accession>
<dbReference type="EMBL" id="CANHGI010000002">
    <property type="protein sequence ID" value="CAI5442795.1"/>
    <property type="molecule type" value="Genomic_DNA"/>
</dbReference>
<name>A0A9P1MZV6_9PELO</name>
<organism evidence="1 2">
    <name type="scientific">Caenorhabditis angaria</name>
    <dbReference type="NCBI Taxonomy" id="860376"/>
    <lineage>
        <taxon>Eukaryota</taxon>
        <taxon>Metazoa</taxon>
        <taxon>Ecdysozoa</taxon>
        <taxon>Nematoda</taxon>
        <taxon>Chromadorea</taxon>
        <taxon>Rhabditida</taxon>
        <taxon>Rhabditina</taxon>
        <taxon>Rhabditomorpha</taxon>
        <taxon>Rhabditoidea</taxon>
        <taxon>Rhabditidae</taxon>
        <taxon>Peloderinae</taxon>
        <taxon>Caenorhabditis</taxon>
    </lineage>
</organism>
<dbReference type="AlphaFoldDB" id="A0A9P1MZV6"/>
<evidence type="ECO:0000313" key="1">
    <source>
        <dbReference type="EMBL" id="CAI5442795.1"/>
    </source>
</evidence>
<reference evidence="1" key="1">
    <citation type="submission" date="2022-11" db="EMBL/GenBank/DDBJ databases">
        <authorList>
            <person name="Kikuchi T."/>
        </authorList>
    </citation>
    <scope>NUCLEOTIDE SEQUENCE</scope>
    <source>
        <strain evidence="1">PS1010</strain>
    </source>
</reference>
<protein>
    <submittedName>
        <fullName evidence="1">Uncharacterized protein</fullName>
    </submittedName>
</protein>